<dbReference type="InterPro" id="IPR024432">
    <property type="entry name" value="Put_RecE_PDDEXK-like_dom"/>
</dbReference>
<dbReference type="EMBL" id="LR797073">
    <property type="protein sequence ID" value="CAB4185021.1"/>
    <property type="molecule type" value="Genomic_DNA"/>
</dbReference>
<dbReference type="InterPro" id="IPR011604">
    <property type="entry name" value="PDDEXK-like_dom_sf"/>
</dbReference>
<name>A0A6J5QUF1_9CAUD</name>
<evidence type="ECO:0000259" key="1">
    <source>
        <dbReference type="Pfam" id="PF12684"/>
    </source>
</evidence>
<dbReference type="Gene3D" id="3.90.320.10">
    <property type="match status" value="1"/>
</dbReference>
<accession>A0A6J5QUF1</accession>
<protein>
    <submittedName>
        <fullName evidence="2">Exodeoxyribonuclease 8, PDDEXK-like domain containing protein</fullName>
    </submittedName>
</protein>
<feature type="domain" description="Putative exodeoxyribonuclease 8 PDDEXK-like" evidence="1">
    <location>
        <begin position="45"/>
        <end position="271"/>
    </location>
</feature>
<gene>
    <name evidence="2" type="ORF">UFOVP1118_12</name>
</gene>
<dbReference type="Pfam" id="PF12684">
    <property type="entry name" value="DUF3799"/>
    <property type="match status" value="1"/>
</dbReference>
<proteinExistence type="predicted"/>
<sequence length="295" mass="32539">MIRTANYNFHQPKQPTNQTKTIMLNPSTTIIPTRKAYDSLVALNCSGSKELLKSPLHFQAYLRREQSDSKALRMGSFIHALVLEPSEVEGRFATAPEVDRRTKDGKAAYEAFAATSLGKTILSPDETDVCLKVAASMRATQAELGVTFIKTELMFSVDYNGVLLKCAIDALGDDGFIYDLKSAESSSVKDFKSSVFAYRYHLQAVMYRMAYEAAFNTRLKGFRFIVTEKTDPFASACYELGPEFMSLALMDFEIALAAYKSCMALGEWPGYGSAPQVIDIASKPSAPASIPIQFA</sequence>
<organism evidence="2">
    <name type="scientific">uncultured Caudovirales phage</name>
    <dbReference type="NCBI Taxonomy" id="2100421"/>
    <lineage>
        <taxon>Viruses</taxon>
        <taxon>Duplodnaviria</taxon>
        <taxon>Heunggongvirae</taxon>
        <taxon>Uroviricota</taxon>
        <taxon>Caudoviricetes</taxon>
        <taxon>Peduoviridae</taxon>
        <taxon>Maltschvirus</taxon>
        <taxon>Maltschvirus maltsch</taxon>
    </lineage>
</organism>
<evidence type="ECO:0000313" key="2">
    <source>
        <dbReference type="EMBL" id="CAB4185021.1"/>
    </source>
</evidence>
<reference evidence="2" key="1">
    <citation type="submission" date="2020-05" db="EMBL/GenBank/DDBJ databases">
        <authorList>
            <person name="Chiriac C."/>
            <person name="Salcher M."/>
            <person name="Ghai R."/>
            <person name="Kavagutti S V."/>
        </authorList>
    </citation>
    <scope>NUCLEOTIDE SEQUENCE</scope>
</reference>